<dbReference type="EMBL" id="LNGD01000010">
    <property type="protein sequence ID" value="KYC53706.1"/>
    <property type="molecule type" value="Genomic_DNA"/>
</dbReference>
<feature type="domain" description="PIN" evidence="1">
    <location>
        <begin position="28"/>
        <end position="112"/>
    </location>
</feature>
<protein>
    <submittedName>
        <fullName evidence="2">PIN domain protein</fullName>
    </submittedName>
</protein>
<reference evidence="2 3" key="1">
    <citation type="journal article" date="2016" name="ISME J.">
        <title>Chasing the elusive Euryarchaeota class WSA2: genomes reveal a uniquely fastidious methyl-reducing methanogen.</title>
        <authorList>
            <person name="Nobu M.K."/>
            <person name="Narihiro T."/>
            <person name="Kuroda K."/>
            <person name="Mei R."/>
            <person name="Liu W.T."/>
        </authorList>
    </citation>
    <scope>NUCLEOTIDE SEQUENCE [LARGE SCALE GENOMIC DNA]</scope>
    <source>
        <strain evidence="2">U1lsi0528_Bin089</strain>
    </source>
</reference>
<dbReference type="Pfam" id="PF01850">
    <property type="entry name" value="PIN"/>
    <property type="match status" value="1"/>
</dbReference>
<organism evidence="2 3">
    <name type="scientific">Candidatus Methanofastidiosum methylothiophilum</name>
    <dbReference type="NCBI Taxonomy" id="1705564"/>
    <lineage>
        <taxon>Archaea</taxon>
        <taxon>Methanobacteriati</taxon>
        <taxon>Methanobacteriota</taxon>
        <taxon>Stenosarchaea group</taxon>
        <taxon>Candidatus Methanofastidiosia</taxon>
        <taxon>Candidatus Methanofastidiosales</taxon>
        <taxon>Candidatus Methanofastidiosaceae</taxon>
        <taxon>Candidatus Methanofastidiosum</taxon>
    </lineage>
</organism>
<gene>
    <name evidence="2" type="ORF">AMQ74_00325</name>
</gene>
<sequence>MFGFIDTIVISETYFNYIKILASDKFGLSLLEVVTTLKKNPDLLETIDIDPVDKLFEIDNIRLLTVNNQKDIKEFIAKYKLLPNDAIHAACCKEYNVINIATNDSDFNRVDFLNTWSP</sequence>
<dbReference type="InterPro" id="IPR029060">
    <property type="entry name" value="PIN-like_dom_sf"/>
</dbReference>
<evidence type="ECO:0000313" key="2">
    <source>
        <dbReference type="EMBL" id="KYC53706.1"/>
    </source>
</evidence>
<dbReference type="AlphaFoldDB" id="A0A150J931"/>
<dbReference type="Gene3D" id="3.40.50.1010">
    <property type="entry name" value="5'-nuclease"/>
    <property type="match status" value="1"/>
</dbReference>
<dbReference type="PANTHER" id="PTHR39677">
    <property type="entry name" value="RIBONUCLEASE VAPC6"/>
    <property type="match status" value="1"/>
</dbReference>
<name>A0A150J931_9EURY</name>
<dbReference type="InterPro" id="IPR002716">
    <property type="entry name" value="PIN_dom"/>
</dbReference>
<dbReference type="SUPFAM" id="SSF88723">
    <property type="entry name" value="PIN domain-like"/>
    <property type="match status" value="1"/>
</dbReference>
<accession>A0A150J931</accession>
<dbReference type="Proteomes" id="UP000075578">
    <property type="component" value="Unassembled WGS sequence"/>
</dbReference>
<dbReference type="PANTHER" id="PTHR39677:SF4">
    <property type="entry name" value="RIBONUCLEASE VAPC6"/>
    <property type="match status" value="1"/>
</dbReference>
<evidence type="ECO:0000259" key="1">
    <source>
        <dbReference type="Pfam" id="PF01850"/>
    </source>
</evidence>
<comment type="caution">
    <text evidence="2">The sequence shown here is derived from an EMBL/GenBank/DDBJ whole genome shotgun (WGS) entry which is preliminary data.</text>
</comment>
<proteinExistence type="predicted"/>
<evidence type="ECO:0000313" key="3">
    <source>
        <dbReference type="Proteomes" id="UP000075578"/>
    </source>
</evidence>